<dbReference type="EMBL" id="JAGHKP010000001">
    <property type="protein sequence ID" value="MBO9151916.1"/>
    <property type="molecule type" value="Genomic_DNA"/>
</dbReference>
<organism evidence="1 2">
    <name type="scientific">Chitinophaga chungangae</name>
    <dbReference type="NCBI Taxonomy" id="2821488"/>
    <lineage>
        <taxon>Bacteria</taxon>
        <taxon>Pseudomonadati</taxon>
        <taxon>Bacteroidota</taxon>
        <taxon>Chitinophagia</taxon>
        <taxon>Chitinophagales</taxon>
        <taxon>Chitinophagaceae</taxon>
        <taxon>Chitinophaga</taxon>
    </lineage>
</organism>
<proteinExistence type="predicted"/>
<dbReference type="Proteomes" id="UP000679126">
    <property type="component" value="Unassembled WGS sequence"/>
</dbReference>
<evidence type="ECO:0000313" key="2">
    <source>
        <dbReference type="Proteomes" id="UP000679126"/>
    </source>
</evidence>
<dbReference type="RefSeq" id="WP_209144567.1">
    <property type="nucleotide sequence ID" value="NZ_JAGHKP010000001.1"/>
</dbReference>
<keyword evidence="2" id="KW-1185">Reference proteome</keyword>
<protein>
    <submittedName>
        <fullName evidence="1">Uncharacterized protein</fullName>
    </submittedName>
</protein>
<reference evidence="2" key="1">
    <citation type="submission" date="2021-03" db="EMBL/GenBank/DDBJ databases">
        <title>Assistant Professor.</title>
        <authorList>
            <person name="Huq M.A."/>
        </authorList>
    </citation>
    <scope>NUCLEOTIDE SEQUENCE [LARGE SCALE GENOMIC DNA]</scope>
    <source>
        <strain evidence="2">MAH-28</strain>
    </source>
</reference>
<evidence type="ECO:0000313" key="1">
    <source>
        <dbReference type="EMBL" id="MBO9151916.1"/>
    </source>
</evidence>
<gene>
    <name evidence="1" type="ORF">J7I43_06835</name>
</gene>
<comment type="caution">
    <text evidence="1">The sequence shown here is derived from an EMBL/GenBank/DDBJ whole genome shotgun (WGS) entry which is preliminary data.</text>
</comment>
<name>A0ABS3YB84_9BACT</name>
<sequence length="186" mass="21320">MKIAEWFGRRVRQDAQDLPGAIIPTSVISRFPLLGNLYRLIGFDLRRLTRDKLQPVDIGIYQTLDGSTYNGQALIHANYFVNAETGEDVNGRPFWTIDVFMNHVNPQYMQELCARLVSCYGTPYVSEGAGKYTGGDLALSQEKPAVSLKCWLNQYLDGYALKRCELWLRSYEFGRIANLHFHVYEQ</sequence>
<accession>A0ABS3YB84</accession>